<evidence type="ECO:0000256" key="2">
    <source>
        <dbReference type="ARBA" id="ARBA00023012"/>
    </source>
</evidence>
<sequence length="1087" mass="114882">MRVALLGTVRAQGDDGTPIEIGGVRLRMLLARLALDAGHVVSVDTIVDGLWGTEPLADAGNAVQTLVSRLRKVLRAAGVSVDLVGGGYRLALRPADVDVRRFEELAARGRRELAADRPAEAASVLAEALALWEGPALGDLADAPFARPVAARLDGLRVDAAEDRFEAHLRLGRHAEVLADLEAACAAHPLRERSAAMRMRALYAAGRQAEALTVFEEVRGRLAGELGVDPSPELRETHLAVLRGELARPAAARPEPVADHLPTRLTGFFGRDAELGLLAELMAGSRLVTLVGAGGAGKTRLSVEAATRHPAHGRGRVWFVPLAGVGGADGVLDAVTTALGSWDLRSSDARPRRTGSPLERVAELLDVGEAVLVLDNCEHLLDAAAELAYGLLDRLPRLTVLATSREPLGITGEALCRVGPLPVPVPIPEHGAAPDPDTVAQAASVRLFLDRAAAVRPGFRLDAATIGPVVEICRRLDGMPLALELAAARLRAMSVEQIARRLDDRFRLLNAGSRAEAPRMRTLHAVVEWSWDLLAEPERMLARRLSVFPGGATVDALEAVCSDGGLAADDVFYVLGSLVEKSIVDAVGDGEPRYRMLETVRAYAAEQLDRAGERAEFAGRFERWCLDLAERHDPLLRTAAQLAALATLDAEYANLMAALRAMLDAGAAEPAARFAAALFWYWGIRGIGAPFETIVPEVLGFGDALPEAARAAFGAMHVLAAITVPRLADSEELRAALAECARTDVVARYPALAVGLPLAAFLSGNAEIGERELARMSNGPDPWARACAHWALDFVCSDRGDWTSGALARAEALRGFRALGERWGLASVSMAVGSHHSIRGEHAAAVAAFEEAVALMAELGSEDDLAMYRGMLAAERMRAGDLAGAERELHGAEARARERGHRHLELTVLSGRAELHRRRGDFAAAEAALDRLDVLAESLSLPAELVGDLVAKGRVATLLARAANGGGDDVSGRVRELLATGSAGAIRRRDFADAAPAAELLAALLEATGHPVDAAEVLGLGTALRGIFDAGSPDLRALVDRLVAVLGEDGHRAAYDRGATLSRNAAATALTARLTLDARADAAPNSA</sequence>
<dbReference type="AlphaFoldDB" id="A0A1T3NQK0"/>
<evidence type="ECO:0000259" key="5">
    <source>
        <dbReference type="PROSITE" id="PS51755"/>
    </source>
</evidence>
<dbReference type="InterPro" id="IPR001867">
    <property type="entry name" value="OmpR/PhoB-type_DNA-bd"/>
</dbReference>
<dbReference type="CDD" id="cd15831">
    <property type="entry name" value="BTAD"/>
    <property type="match status" value="1"/>
</dbReference>
<dbReference type="Gene3D" id="1.10.10.10">
    <property type="entry name" value="Winged helix-like DNA-binding domain superfamily/Winged helix DNA-binding domain"/>
    <property type="match status" value="1"/>
</dbReference>
<dbReference type="PRINTS" id="PR00364">
    <property type="entry name" value="DISEASERSIST"/>
</dbReference>
<dbReference type="OrthoDB" id="499349at2"/>
<dbReference type="InterPro" id="IPR016032">
    <property type="entry name" value="Sig_transdc_resp-reg_C-effctor"/>
</dbReference>
<dbReference type="Pfam" id="PF25872">
    <property type="entry name" value="HTH_77"/>
    <property type="match status" value="1"/>
</dbReference>
<reference evidence="6 7" key="1">
    <citation type="submission" date="2017-03" db="EMBL/GenBank/DDBJ databases">
        <title>Draft genome sequence of Streptomyces scabrisporus NF3, endophyte isolated from Amphipterygium adstringens.</title>
        <authorList>
            <person name="Vazquez M."/>
            <person name="Ceapa C.D."/>
            <person name="Rodriguez Luna D."/>
            <person name="Sanchez Esquivel S."/>
        </authorList>
    </citation>
    <scope>NUCLEOTIDE SEQUENCE [LARGE SCALE GENOMIC DNA]</scope>
    <source>
        <strain evidence="6 7">NF3</strain>
    </source>
</reference>
<dbReference type="InterPro" id="IPR036388">
    <property type="entry name" value="WH-like_DNA-bd_sf"/>
</dbReference>
<dbReference type="InterPro" id="IPR011990">
    <property type="entry name" value="TPR-like_helical_dom_sf"/>
</dbReference>
<dbReference type="SUPFAM" id="SSF52540">
    <property type="entry name" value="P-loop containing nucleoside triphosphate hydrolases"/>
    <property type="match status" value="1"/>
</dbReference>
<dbReference type="SUPFAM" id="SSF46894">
    <property type="entry name" value="C-terminal effector domain of the bipartite response regulators"/>
    <property type="match status" value="1"/>
</dbReference>
<dbReference type="PANTHER" id="PTHR47691:SF3">
    <property type="entry name" value="HTH-TYPE TRANSCRIPTIONAL REGULATOR RV0890C-RELATED"/>
    <property type="match status" value="1"/>
</dbReference>
<dbReference type="InterPro" id="IPR005158">
    <property type="entry name" value="BTAD"/>
</dbReference>
<dbReference type="PANTHER" id="PTHR47691">
    <property type="entry name" value="REGULATOR-RELATED"/>
    <property type="match status" value="1"/>
</dbReference>
<dbReference type="InterPro" id="IPR027417">
    <property type="entry name" value="P-loop_NTPase"/>
</dbReference>
<evidence type="ECO:0000256" key="1">
    <source>
        <dbReference type="ARBA" id="ARBA00005820"/>
    </source>
</evidence>
<feature type="domain" description="OmpR/PhoB-type" evidence="5">
    <location>
        <begin position="1"/>
        <end position="92"/>
    </location>
</feature>
<dbReference type="GO" id="GO:0006355">
    <property type="term" value="P:regulation of DNA-templated transcription"/>
    <property type="evidence" value="ECO:0007669"/>
    <property type="project" value="InterPro"/>
</dbReference>
<comment type="caution">
    <text evidence="6">The sequence shown here is derived from an EMBL/GenBank/DDBJ whole genome shotgun (WGS) entry which is preliminary data.</text>
</comment>
<protein>
    <submittedName>
        <fullName evidence="6">AfsR family transcriptional regulator</fullName>
    </submittedName>
</protein>
<dbReference type="RefSeq" id="WP_078980225.1">
    <property type="nucleotide sequence ID" value="NZ_MWQN01000002.1"/>
</dbReference>
<dbReference type="STRING" id="159449.B4N89_33510"/>
<dbReference type="Pfam" id="PF03704">
    <property type="entry name" value="BTAD"/>
    <property type="match status" value="1"/>
</dbReference>
<dbReference type="GO" id="GO:0000160">
    <property type="term" value="P:phosphorelay signal transduction system"/>
    <property type="evidence" value="ECO:0007669"/>
    <property type="project" value="UniProtKB-KW"/>
</dbReference>
<evidence type="ECO:0000256" key="3">
    <source>
        <dbReference type="ARBA" id="ARBA00023125"/>
    </source>
</evidence>
<dbReference type="Pfam" id="PF00486">
    <property type="entry name" value="Trans_reg_C"/>
    <property type="match status" value="1"/>
</dbReference>
<dbReference type="SMART" id="SM01043">
    <property type="entry name" value="BTAD"/>
    <property type="match status" value="1"/>
</dbReference>
<dbReference type="InterPro" id="IPR058852">
    <property type="entry name" value="HTH_77"/>
</dbReference>
<accession>A0A1T3NQK0</accession>
<evidence type="ECO:0000313" key="7">
    <source>
        <dbReference type="Proteomes" id="UP000190037"/>
    </source>
</evidence>
<organism evidence="6 7">
    <name type="scientific">Embleya scabrispora</name>
    <dbReference type="NCBI Taxonomy" id="159449"/>
    <lineage>
        <taxon>Bacteria</taxon>
        <taxon>Bacillati</taxon>
        <taxon>Actinomycetota</taxon>
        <taxon>Actinomycetes</taxon>
        <taxon>Kitasatosporales</taxon>
        <taxon>Streptomycetaceae</taxon>
        <taxon>Embleya</taxon>
    </lineage>
</organism>
<dbReference type="SMART" id="SM00862">
    <property type="entry name" value="Trans_reg_C"/>
    <property type="match status" value="1"/>
</dbReference>
<keyword evidence="3 4" id="KW-0238">DNA-binding</keyword>
<name>A0A1T3NQK0_9ACTN</name>
<evidence type="ECO:0000256" key="4">
    <source>
        <dbReference type="PROSITE-ProRule" id="PRU01091"/>
    </source>
</evidence>
<keyword evidence="7" id="KW-1185">Reference proteome</keyword>
<keyword evidence="2" id="KW-0902">Two-component regulatory system</keyword>
<proteinExistence type="inferred from homology"/>
<dbReference type="Gene3D" id="1.25.40.10">
    <property type="entry name" value="Tetratricopeptide repeat domain"/>
    <property type="match status" value="2"/>
</dbReference>
<comment type="similarity">
    <text evidence="1">Belongs to the AfsR/DnrI/RedD regulatory family.</text>
</comment>
<gene>
    <name evidence="6" type="ORF">B4N89_33510</name>
</gene>
<dbReference type="GO" id="GO:0003677">
    <property type="term" value="F:DNA binding"/>
    <property type="evidence" value="ECO:0007669"/>
    <property type="project" value="UniProtKB-UniRule"/>
</dbReference>
<dbReference type="Gene3D" id="3.40.50.300">
    <property type="entry name" value="P-loop containing nucleotide triphosphate hydrolases"/>
    <property type="match status" value="1"/>
</dbReference>
<feature type="DNA-binding region" description="OmpR/PhoB-type" evidence="4">
    <location>
        <begin position="1"/>
        <end position="92"/>
    </location>
</feature>
<evidence type="ECO:0000313" key="6">
    <source>
        <dbReference type="EMBL" id="OPC79024.1"/>
    </source>
</evidence>
<dbReference type="EMBL" id="MWQN01000002">
    <property type="protein sequence ID" value="OPC79024.1"/>
    <property type="molecule type" value="Genomic_DNA"/>
</dbReference>
<dbReference type="Proteomes" id="UP000190037">
    <property type="component" value="Unassembled WGS sequence"/>
</dbReference>
<dbReference type="PROSITE" id="PS51755">
    <property type="entry name" value="OMPR_PHOB"/>
    <property type="match status" value="1"/>
</dbReference>
<dbReference type="SUPFAM" id="SSF48452">
    <property type="entry name" value="TPR-like"/>
    <property type="match status" value="2"/>
</dbReference>